<dbReference type="OrthoDB" id="6718656at2759"/>
<evidence type="ECO:0000313" key="6">
    <source>
        <dbReference type="EMBL" id="GES95703.1"/>
    </source>
</evidence>
<accession>A0A8H3QXE1</accession>
<proteinExistence type="predicted"/>
<evidence type="ECO:0000313" key="7">
    <source>
        <dbReference type="Proteomes" id="UP000615446"/>
    </source>
</evidence>
<dbReference type="InterPro" id="IPR000719">
    <property type="entry name" value="Prot_kinase_dom"/>
</dbReference>
<evidence type="ECO:0000256" key="1">
    <source>
        <dbReference type="ARBA" id="ARBA00022679"/>
    </source>
</evidence>
<comment type="caution">
    <text evidence="6">The sequence shown here is derived from an EMBL/GenBank/DDBJ whole genome shotgun (WGS) entry which is preliminary data.</text>
</comment>
<dbReference type="InterPro" id="IPR001245">
    <property type="entry name" value="Ser-Thr/Tyr_kinase_cat_dom"/>
</dbReference>
<keyword evidence="4" id="KW-0067">ATP-binding</keyword>
<dbReference type="Gene3D" id="1.10.510.10">
    <property type="entry name" value="Transferase(Phosphotransferase) domain 1"/>
    <property type="match status" value="1"/>
</dbReference>
<dbReference type="SUPFAM" id="SSF56112">
    <property type="entry name" value="Protein kinase-like (PK-like)"/>
    <property type="match status" value="1"/>
</dbReference>
<dbReference type="PANTHER" id="PTHR44329:SF288">
    <property type="entry name" value="MITOGEN-ACTIVATED PROTEIN KINASE KINASE KINASE 20"/>
    <property type="match status" value="1"/>
</dbReference>
<dbReference type="Pfam" id="PF07714">
    <property type="entry name" value="PK_Tyr_Ser-Thr"/>
    <property type="match status" value="1"/>
</dbReference>
<dbReference type="PANTHER" id="PTHR44329">
    <property type="entry name" value="SERINE/THREONINE-PROTEIN KINASE TNNI3K-RELATED"/>
    <property type="match status" value="1"/>
</dbReference>
<gene>
    <name evidence="6" type="ORF">RCL2_002236500</name>
</gene>
<organism evidence="6 7">
    <name type="scientific">Rhizophagus clarus</name>
    <dbReference type="NCBI Taxonomy" id="94130"/>
    <lineage>
        <taxon>Eukaryota</taxon>
        <taxon>Fungi</taxon>
        <taxon>Fungi incertae sedis</taxon>
        <taxon>Mucoromycota</taxon>
        <taxon>Glomeromycotina</taxon>
        <taxon>Glomeromycetes</taxon>
        <taxon>Glomerales</taxon>
        <taxon>Glomeraceae</taxon>
        <taxon>Rhizophagus</taxon>
    </lineage>
</organism>
<keyword evidence="1" id="KW-0808">Transferase</keyword>
<reference evidence="6" key="1">
    <citation type="submission" date="2019-10" db="EMBL/GenBank/DDBJ databases">
        <title>Conservation and host-specific expression of non-tandemly repeated heterogenous ribosome RNA gene in arbuscular mycorrhizal fungi.</title>
        <authorList>
            <person name="Maeda T."/>
            <person name="Kobayashi Y."/>
            <person name="Nakagawa T."/>
            <person name="Ezawa T."/>
            <person name="Yamaguchi K."/>
            <person name="Bino T."/>
            <person name="Nishimoto Y."/>
            <person name="Shigenobu S."/>
            <person name="Kawaguchi M."/>
        </authorList>
    </citation>
    <scope>NUCLEOTIDE SEQUENCE</scope>
    <source>
        <strain evidence="6">HR1</strain>
    </source>
</reference>
<dbReference type="InterPro" id="IPR051681">
    <property type="entry name" value="Ser/Thr_Kinases-Pseudokinases"/>
</dbReference>
<sequence>MSPTFILCSRYLKFYLRRTNNNKALSYGNCSNCKRQRIAAAWFKNYDVANLKGKFTSWTSGNTMIDVFIQYTQLNANDSTDCLEWTDFNQFDLVENTNKRDAFSSIYSAIWMECPSWNPDEEVEVWTRNGPFKVILKRLDNSQNILQEFINQICNKNAKRLKVLLLIELNSKLKLTWTKNLFNQKKLYKYYKCLQSGSLSDYFDMTKDLISCYMYVMKYYENVNLYSYLGETMGVLCWRDIVDMLWAISAGFNFIHERDLIQGYLHGENILVENEMDSIDTKIADRGLHGPVDKQISSKQIYGVITFIAPKIIFNGYTLTKESGIYSFSISTGRVHSYYDRSHDTRLMQEVCSGTRSNQCEPFNKPTSARRLFGKLSHVDM</sequence>
<dbReference type="PROSITE" id="PS50011">
    <property type="entry name" value="PROTEIN_KINASE_DOM"/>
    <property type="match status" value="1"/>
</dbReference>
<dbReference type="EMBL" id="BLAL01000244">
    <property type="protein sequence ID" value="GES95703.1"/>
    <property type="molecule type" value="Genomic_DNA"/>
</dbReference>
<evidence type="ECO:0000256" key="4">
    <source>
        <dbReference type="ARBA" id="ARBA00022840"/>
    </source>
</evidence>
<keyword evidence="3 6" id="KW-0418">Kinase</keyword>
<dbReference type="AlphaFoldDB" id="A0A8H3QXE1"/>
<feature type="domain" description="Protein kinase" evidence="5">
    <location>
        <begin position="92"/>
        <end position="381"/>
    </location>
</feature>
<evidence type="ECO:0000259" key="5">
    <source>
        <dbReference type="PROSITE" id="PS50011"/>
    </source>
</evidence>
<name>A0A8H3QXE1_9GLOM</name>
<dbReference type="GO" id="GO:0005524">
    <property type="term" value="F:ATP binding"/>
    <property type="evidence" value="ECO:0007669"/>
    <property type="project" value="UniProtKB-KW"/>
</dbReference>
<evidence type="ECO:0000256" key="3">
    <source>
        <dbReference type="ARBA" id="ARBA00022777"/>
    </source>
</evidence>
<dbReference type="InterPro" id="IPR011009">
    <property type="entry name" value="Kinase-like_dom_sf"/>
</dbReference>
<dbReference type="Proteomes" id="UP000615446">
    <property type="component" value="Unassembled WGS sequence"/>
</dbReference>
<protein>
    <submittedName>
        <fullName evidence="6">Kinase-like domain-containing protein</fullName>
    </submittedName>
</protein>
<keyword evidence="2" id="KW-0547">Nucleotide-binding</keyword>
<dbReference type="GO" id="GO:0004674">
    <property type="term" value="F:protein serine/threonine kinase activity"/>
    <property type="evidence" value="ECO:0007669"/>
    <property type="project" value="TreeGrafter"/>
</dbReference>
<evidence type="ECO:0000256" key="2">
    <source>
        <dbReference type="ARBA" id="ARBA00022741"/>
    </source>
</evidence>